<evidence type="ECO:0000313" key="3">
    <source>
        <dbReference type="Proteomes" id="UP001071230"/>
    </source>
</evidence>
<organism evidence="1">
    <name type="scientific">Acididesulfobacillus acetoxydans</name>
    <dbReference type="NCBI Taxonomy" id="1561005"/>
    <lineage>
        <taxon>Bacteria</taxon>
        <taxon>Bacillati</taxon>
        <taxon>Bacillota</taxon>
        <taxon>Clostridia</taxon>
        <taxon>Eubacteriales</taxon>
        <taxon>Peptococcaceae</taxon>
        <taxon>Acididesulfobacillus</taxon>
    </lineage>
</organism>
<proteinExistence type="predicted"/>
<keyword evidence="3" id="KW-1185">Reference proteome</keyword>
<dbReference type="Gene3D" id="3.40.50.720">
    <property type="entry name" value="NAD(P)-binding Rossmann-like Domain"/>
    <property type="match status" value="1"/>
</dbReference>
<dbReference type="Proteomes" id="UP001071230">
    <property type="component" value="Unassembled WGS sequence"/>
</dbReference>
<reference evidence="1" key="2">
    <citation type="submission" date="2020-01" db="EMBL/GenBank/DDBJ databases">
        <authorList>
            <person name="Hornung B."/>
        </authorList>
    </citation>
    <scope>NUCLEOTIDE SEQUENCE</scope>
    <source>
        <strain evidence="1">PacBioINE</strain>
    </source>
</reference>
<evidence type="ECO:0000313" key="2">
    <source>
        <dbReference type="EMBL" id="CEJ08333.1"/>
    </source>
</evidence>
<dbReference type="KEGG" id="aacx:DEACI_3106"/>
<dbReference type="Gene3D" id="3.30.360.10">
    <property type="entry name" value="Dihydrodipicolinate Reductase, domain 2"/>
    <property type="match status" value="1"/>
</dbReference>
<accession>A0A8S0WH46</accession>
<dbReference type="RefSeq" id="WP_240985801.1">
    <property type="nucleotide sequence ID" value="NZ_CDGJ01000081.1"/>
</dbReference>
<protein>
    <submittedName>
        <fullName evidence="1">Uncharacterized protein</fullName>
    </submittedName>
</protein>
<evidence type="ECO:0000313" key="1">
    <source>
        <dbReference type="EMBL" id="CAA7602432.1"/>
    </source>
</evidence>
<dbReference type="AlphaFoldDB" id="A0A8S0WH46"/>
<name>A0A8S0WH46_9FIRM</name>
<sequence length="89" mass="10259">MREINHMHVVCLLETLPRCFQAFYGNAAEAIARGSELAVKSGEARQTMKIIELAELGNLEKRTVTLHNDLSRVATFLRYRNPKMQRRMI</sequence>
<dbReference type="Proteomes" id="UP000836597">
    <property type="component" value="Chromosome"/>
</dbReference>
<dbReference type="EMBL" id="CDGJ01000081">
    <property type="protein sequence ID" value="CEJ08333.1"/>
    <property type="molecule type" value="Genomic_DNA"/>
</dbReference>
<reference evidence="2" key="1">
    <citation type="submission" date="2014-11" db="EMBL/GenBank/DDBJ databases">
        <authorList>
            <person name="Hornung B.V."/>
        </authorList>
    </citation>
    <scope>NUCLEOTIDE SEQUENCE</scope>
    <source>
        <strain evidence="2">INE</strain>
    </source>
</reference>
<gene>
    <name evidence="2" type="ORF">DEACI_2809</name>
    <name evidence="1" type="ORF">DEACI_3106</name>
</gene>
<dbReference type="EMBL" id="LR746496">
    <property type="protein sequence ID" value="CAA7602432.1"/>
    <property type="molecule type" value="Genomic_DNA"/>
</dbReference>